<sequence length="859" mass="100590">MAIPSFFTSIIKRDANIIKKILITVILICIFFVFILFKQLDSKNGYPYANEADVSYRIYDCGISKQNSWKFGKDEDKYIESKRIKQSFTNELIEISARRDEAHITFSELNQEIPKLQEIVHEQELLIQEQKLKLKEYNDLRNVHLKLPKKPLSLTKIRKEPYIENIIFQTLEESIDYRRCSISKKLNFFLYPLPSEEKDLVAINIYNEFNKHSGQNGDATFACLFIAVVTTEFNTTNYKYWNGYGRNHMLIFVNQEHTSTNDISAAIAVKSFYSHRQFRTNFDISTFLRVRNLNISDWETLSPLLPHDRKILFTYQTGLFELTDLEIKDLNALQISANHSQDLSFIDVNCLKPLNKERMSLCGTKKDRKEHLLQSVFTLIYPNTMSFHQRLFEALEAGTIPIILSTTEPLPFEDLIDWRKASFRIPLSRLTELHFILRSISLSDILEYRRKGRFFLENYLLNTQVLVKTLYSVMRYRLQMPASDDKIINAKPLFHSGETGSFFPPNSTTNFTRSIYDDEKVGPLEAPFPSNKFSHNFTAFGMYAHTIWNNYPFFVDHSPEFFLEDAPMPSEAEFFNDTSSGMRPISPGSGVTFSEALGSNRPREQFTIVIVTYNRDAVLKSRLQDLHEIPFLNRIIVIWNNIGREPPLSWPRLNIPIYFIKAEKNSLNNRFIPYDLIETEAVLSLDDDIDLKRPEIVFAFRVWRQDRTKLVGFPARHHARFGDSMFYNSNHTCQHSMILTGAAFLHKNYFYAYTYMLPKIIHQKIDELMNCEDIVMNFLVAHLTRQPPIKTTSKWTIRCPTCAENLSNDAEHFEERHKCIRFFTQVFGYNPLLFSQYRVDSVLFKTRVPSNHQKCYRLI</sequence>
<evidence type="ECO:0000313" key="1">
    <source>
        <dbReference type="Proteomes" id="UP000887580"/>
    </source>
</evidence>
<evidence type="ECO:0000313" key="2">
    <source>
        <dbReference type="WBParaSite" id="PS1159_v2.g8430.t1"/>
    </source>
</evidence>
<organism evidence="1 2">
    <name type="scientific">Panagrolaimus sp. PS1159</name>
    <dbReference type="NCBI Taxonomy" id="55785"/>
    <lineage>
        <taxon>Eukaryota</taxon>
        <taxon>Metazoa</taxon>
        <taxon>Ecdysozoa</taxon>
        <taxon>Nematoda</taxon>
        <taxon>Chromadorea</taxon>
        <taxon>Rhabditida</taxon>
        <taxon>Tylenchina</taxon>
        <taxon>Panagrolaimomorpha</taxon>
        <taxon>Panagrolaimoidea</taxon>
        <taxon>Panagrolaimidae</taxon>
        <taxon>Panagrolaimus</taxon>
    </lineage>
</organism>
<dbReference type="WBParaSite" id="PS1159_v2.g8430.t1">
    <property type="protein sequence ID" value="PS1159_v2.g8430.t1"/>
    <property type="gene ID" value="PS1159_v2.g8430"/>
</dbReference>
<proteinExistence type="predicted"/>
<accession>A0AC35GTH7</accession>
<dbReference type="Proteomes" id="UP000887580">
    <property type="component" value="Unplaced"/>
</dbReference>
<name>A0AC35GTH7_9BILA</name>
<protein>
    <submittedName>
        <fullName evidence="2">Uncharacterized protein</fullName>
    </submittedName>
</protein>
<reference evidence="2" key="1">
    <citation type="submission" date="2022-11" db="UniProtKB">
        <authorList>
            <consortium name="WormBaseParasite"/>
        </authorList>
    </citation>
    <scope>IDENTIFICATION</scope>
</reference>